<dbReference type="InterPro" id="IPR001537">
    <property type="entry name" value="SpoU_MeTrfase"/>
</dbReference>
<dbReference type="Proteomes" id="UP000481339">
    <property type="component" value="Unassembled WGS sequence"/>
</dbReference>
<evidence type="ECO:0000256" key="1">
    <source>
        <dbReference type="ARBA" id="ARBA00022603"/>
    </source>
</evidence>
<dbReference type="InterPro" id="IPR029028">
    <property type="entry name" value="Alpha/beta_knot_MTases"/>
</dbReference>
<evidence type="ECO:0000256" key="2">
    <source>
        <dbReference type="ARBA" id="ARBA00022679"/>
    </source>
</evidence>
<dbReference type="InterPro" id="IPR051259">
    <property type="entry name" value="rRNA_Methyltransferase"/>
</dbReference>
<dbReference type="PANTHER" id="PTHR43191">
    <property type="entry name" value="RRNA METHYLTRANSFERASE 3"/>
    <property type="match status" value="1"/>
</dbReference>
<accession>A0A7C8BME8</accession>
<dbReference type="CDD" id="cd18095">
    <property type="entry name" value="SpoU-like_rRNA-MTase"/>
    <property type="match status" value="1"/>
</dbReference>
<keyword evidence="5" id="KW-1185">Reference proteome</keyword>
<dbReference type="AlphaFoldDB" id="A0A7C8BME8"/>
<comment type="caution">
    <text evidence="4">The sequence shown here is derived from an EMBL/GenBank/DDBJ whole genome shotgun (WGS) entry which is preliminary data.</text>
</comment>
<dbReference type="InterPro" id="IPR029026">
    <property type="entry name" value="tRNA_m1G_MTases_N"/>
</dbReference>
<sequence length="310" mass="33002">MPVIEIDRLDDPRLDVFARLTDSALRRRIDAERGLYLAESQFVFERALAAGHVPRAVLVERSALPEVTFQLGAHGQGDRTRAERGLPPLPVFTGDRDTLAGLTGFALHHGVIGCLDRPEPLDQDAVIAGTAESATADGTTGQASRARRLVVIEGVVDPANVGLIFRSAAGLGADGVLLTPRTADPLYRRALRLSMGTVLQVPWAHTGGWRDLAPRLHAAGFHIAALALDDRAVTLDAFARRVRGETGADAEKSPADRLDRIALVLGSEGYGVSDACLRTADTLVEIPMTNGVDSLNVASSSAVAMWALRV</sequence>
<organism evidence="4 5">
    <name type="scientific">Pseudoclavibacter caeni</name>
    <dbReference type="NCBI Taxonomy" id="908846"/>
    <lineage>
        <taxon>Bacteria</taxon>
        <taxon>Bacillati</taxon>
        <taxon>Actinomycetota</taxon>
        <taxon>Actinomycetes</taxon>
        <taxon>Micrococcales</taxon>
        <taxon>Microbacteriaceae</taxon>
        <taxon>Pseudoclavibacter</taxon>
    </lineage>
</organism>
<dbReference type="SUPFAM" id="SSF75217">
    <property type="entry name" value="alpha/beta knot"/>
    <property type="match status" value="1"/>
</dbReference>
<protein>
    <submittedName>
        <fullName evidence="4">RNA methyltransferase</fullName>
    </submittedName>
</protein>
<gene>
    <name evidence="4" type="ORF">F8O02_08470</name>
</gene>
<evidence type="ECO:0000259" key="3">
    <source>
        <dbReference type="Pfam" id="PF00588"/>
    </source>
</evidence>
<dbReference type="RefSeq" id="WP_158036814.1">
    <property type="nucleotide sequence ID" value="NZ_BAAAZV010000001.1"/>
</dbReference>
<dbReference type="EMBL" id="WBKA01000008">
    <property type="protein sequence ID" value="KAB1631229.1"/>
    <property type="molecule type" value="Genomic_DNA"/>
</dbReference>
<keyword evidence="1 4" id="KW-0489">Methyltransferase</keyword>
<reference evidence="4 5" key="1">
    <citation type="submission" date="2019-09" db="EMBL/GenBank/DDBJ databases">
        <title>Phylogeny of genus Pseudoclavibacter and closely related genus.</title>
        <authorList>
            <person name="Li Y."/>
        </authorList>
    </citation>
    <scope>NUCLEOTIDE SEQUENCE [LARGE SCALE GENOMIC DNA]</scope>
    <source>
        <strain evidence="4 5">JCM 16921</strain>
    </source>
</reference>
<proteinExistence type="predicted"/>
<dbReference type="GO" id="GO:0008173">
    <property type="term" value="F:RNA methyltransferase activity"/>
    <property type="evidence" value="ECO:0007669"/>
    <property type="project" value="InterPro"/>
</dbReference>
<dbReference type="PANTHER" id="PTHR43191:SF12">
    <property type="entry name" value="RRNA METHYLASE"/>
    <property type="match status" value="1"/>
</dbReference>
<dbReference type="GO" id="GO:0006396">
    <property type="term" value="P:RNA processing"/>
    <property type="evidence" value="ECO:0007669"/>
    <property type="project" value="InterPro"/>
</dbReference>
<dbReference type="GO" id="GO:0032259">
    <property type="term" value="P:methylation"/>
    <property type="evidence" value="ECO:0007669"/>
    <property type="project" value="UniProtKB-KW"/>
</dbReference>
<dbReference type="OrthoDB" id="3190829at2"/>
<evidence type="ECO:0000313" key="4">
    <source>
        <dbReference type="EMBL" id="KAB1631229.1"/>
    </source>
</evidence>
<name>A0A7C8BME8_9MICO</name>
<keyword evidence="2 4" id="KW-0808">Transferase</keyword>
<feature type="domain" description="tRNA/rRNA methyltransferase SpoU type" evidence="3">
    <location>
        <begin position="149"/>
        <end position="306"/>
    </location>
</feature>
<dbReference type="Gene3D" id="3.40.1280.10">
    <property type="match status" value="1"/>
</dbReference>
<dbReference type="SUPFAM" id="SSF55315">
    <property type="entry name" value="L30e-like"/>
    <property type="match status" value="1"/>
</dbReference>
<dbReference type="InterPro" id="IPR029064">
    <property type="entry name" value="Ribosomal_eL30-like_sf"/>
</dbReference>
<evidence type="ECO:0000313" key="5">
    <source>
        <dbReference type="Proteomes" id="UP000481339"/>
    </source>
</evidence>
<dbReference type="GO" id="GO:0003723">
    <property type="term" value="F:RNA binding"/>
    <property type="evidence" value="ECO:0007669"/>
    <property type="project" value="InterPro"/>
</dbReference>
<dbReference type="Pfam" id="PF00588">
    <property type="entry name" value="SpoU_methylase"/>
    <property type="match status" value="1"/>
</dbReference>